<keyword evidence="2" id="KW-1185">Reference proteome</keyword>
<dbReference type="Gene3D" id="3.10.20.30">
    <property type="match status" value="1"/>
</dbReference>
<protein>
    <submittedName>
        <fullName evidence="1">Thiamine biosynthesis protein ThiS</fullName>
    </submittedName>
</protein>
<dbReference type="STRING" id="65393.PCC7424_2907"/>
<dbReference type="eggNOG" id="COG2104">
    <property type="taxonomic scope" value="Bacteria"/>
</dbReference>
<dbReference type="SUPFAM" id="SSF54285">
    <property type="entry name" value="MoaD/ThiS"/>
    <property type="match status" value="1"/>
</dbReference>
<evidence type="ECO:0000313" key="1">
    <source>
        <dbReference type="EMBL" id="ACK71311.1"/>
    </source>
</evidence>
<dbReference type="Proteomes" id="UP000002384">
    <property type="component" value="Chromosome"/>
</dbReference>
<accession>B7K9V5</accession>
<dbReference type="PANTHER" id="PTHR34472">
    <property type="entry name" value="SULFUR CARRIER PROTEIN THIS"/>
    <property type="match status" value="1"/>
</dbReference>
<evidence type="ECO:0000313" key="2">
    <source>
        <dbReference type="Proteomes" id="UP000002384"/>
    </source>
</evidence>
<organism evidence="1 2">
    <name type="scientific">Gloeothece citriformis (strain PCC 7424)</name>
    <name type="common">Cyanothece sp. (strain PCC 7424)</name>
    <dbReference type="NCBI Taxonomy" id="65393"/>
    <lineage>
        <taxon>Bacteria</taxon>
        <taxon>Bacillati</taxon>
        <taxon>Cyanobacteriota</taxon>
        <taxon>Cyanophyceae</taxon>
        <taxon>Oscillatoriophycideae</taxon>
        <taxon>Chroococcales</taxon>
        <taxon>Aphanothecaceae</taxon>
        <taxon>Gloeothece</taxon>
        <taxon>Gloeothece citriformis</taxon>
    </lineage>
</organism>
<sequence length="75" mass="8375">MSINVQVNGEPQICNQGTNLPQMLEQLGLNPRLVAVEYNGEILHRQYWQETLLKEGDRLEIVTIVGGGNQLTVNS</sequence>
<dbReference type="PANTHER" id="PTHR34472:SF1">
    <property type="entry name" value="SULFUR CARRIER PROTEIN THIS"/>
    <property type="match status" value="1"/>
</dbReference>
<dbReference type="EMBL" id="CP001291">
    <property type="protein sequence ID" value="ACK71311.1"/>
    <property type="molecule type" value="Genomic_DNA"/>
</dbReference>
<dbReference type="Pfam" id="PF02597">
    <property type="entry name" value="ThiS"/>
    <property type="match status" value="1"/>
</dbReference>
<reference evidence="2" key="1">
    <citation type="journal article" date="2011" name="MBio">
        <title>Novel metabolic attributes of the genus Cyanothece, comprising a group of unicellular nitrogen-fixing Cyanobacteria.</title>
        <authorList>
            <person name="Bandyopadhyay A."/>
            <person name="Elvitigala T."/>
            <person name="Welsh E."/>
            <person name="Stockel J."/>
            <person name="Liberton M."/>
            <person name="Min H."/>
            <person name="Sherman L.A."/>
            <person name="Pakrasi H.B."/>
        </authorList>
    </citation>
    <scope>NUCLEOTIDE SEQUENCE [LARGE SCALE GENOMIC DNA]</scope>
    <source>
        <strain evidence="2">PCC 7424</strain>
    </source>
</reference>
<dbReference type="OrthoDB" id="197113at2"/>
<dbReference type="KEGG" id="cyc:PCC7424_2907"/>
<dbReference type="RefSeq" id="WP_015954911.1">
    <property type="nucleotide sequence ID" value="NC_011729.1"/>
</dbReference>
<dbReference type="InterPro" id="IPR003749">
    <property type="entry name" value="ThiS/MoaD-like"/>
</dbReference>
<dbReference type="InterPro" id="IPR010035">
    <property type="entry name" value="Thi_S"/>
</dbReference>
<name>B7K9V5_GLOC7</name>
<proteinExistence type="predicted"/>
<dbReference type="AlphaFoldDB" id="B7K9V5"/>
<dbReference type="HOGENOM" id="CLU_174611_3_1_3"/>
<dbReference type="CDD" id="cd00565">
    <property type="entry name" value="Ubl_ThiS"/>
    <property type="match status" value="1"/>
</dbReference>
<gene>
    <name evidence="1" type="ordered locus">PCC7424_2907</name>
</gene>
<dbReference type="InterPro" id="IPR012675">
    <property type="entry name" value="Beta-grasp_dom_sf"/>
</dbReference>
<dbReference type="NCBIfam" id="TIGR01683">
    <property type="entry name" value="thiS"/>
    <property type="match status" value="1"/>
</dbReference>
<dbReference type="InterPro" id="IPR016155">
    <property type="entry name" value="Mopterin_synth/thiamin_S_b"/>
</dbReference>